<dbReference type="eggNOG" id="COG1451">
    <property type="taxonomic scope" value="Bacteria"/>
</dbReference>
<proteinExistence type="predicted"/>
<sequence>MKSIVNIPFPYLQGYPEATLAQVQQLMDGKGLGPWLLGKYPQPHGVRTDRALYGYVQDLKQDYLRSTEPLAKVAFDSKLHVVKNALGTHTTISRVQGNKLKSKREIRVASLFKDTPEPFLKMIVVHELAHLRERDHDKAFYQLCAHMEPSYHQLEFEVRIYLTHLETTGERLWTAAAAD</sequence>
<reference evidence="2 3" key="1">
    <citation type="submission" date="2017-01" db="EMBL/GenBank/DDBJ databases">
        <authorList>
            <person name="Mah S.A."/>
            <person name="Swanson W.J."/>
            <person name="Moy G.W."/>
            <person name="Vacquier V.D."/>
        </authorList>
    </citation>
    <scope>NUCLEOTIDE SEQUENCE [LARGE SCALE GENOMIC DNA]</scope>
    <source>
        <strain evidence="2 3">DSM 22694</strain>
    </source>
</reference>
<feature type="domain" description="YgjP-like metallopeptidase" evidence="1">
    <location>
        <begin position="101"/>
        <end position="154"/>
    </location>
</feature>
<dbReference type="CDD" id="cd07344">
    <property type="entry name" value="M48_yhfN_like"/>
    <property type="match status" value="1"/>
</dbReference>
<dbReference type="AlphaFoldDB" id="A0A1P8K849"/>
<dbReference type="Pfam" id="PF01863">
    <property type="entry name" value="YgjP-like"/>
    <property type="match status" value="1"/>
</dbReference>
<keyword evidence="2" id="KW-0378">Hydrolase</keyword>
<name>A0A1P8K849_9BURK</name>
<dbReference type="PANTHER" id="PTHR30399:SF1">
    <property type="entry name" value="UTP PYROPHOSPHATASE"/>
    <property type="match status" value="1"/>
</dbReference>
<evidence type="ECO:0000313" key="2">
    <source>
        <dbReference type="EMBL" id="APW42176.1"/>
    </source>
</evidence>
<evidence type="ECO:0000259" key="1">
    <source>
        <dbReference type="Pfam" id="PF01863"/>
    </source>
</evidence>
<dbReference type="EMBL" id="CP019239">
    <property type="protein sequence ID" value="APW42176.1"/>
    <property type="molecule type" value="Genomic_DNA"/>
</dbReference>
<dbReference type="PANTHER" id="PTHR30399">
    <property type="entry name" value="UNCHARACTERIZED PROTEIN YGJP"/>
    <property type="match status" value="1"/>
</dbReference>
<dbReference type="InterPro" id="IPR053136">
    <property type="entry name" value="UTP_pyrophosphatase-like"/>
</dbReference>
<gene>
    <name evidence="2" type="ORF">RS694_06275</name>
</gene>
<dbReference type="STRING" id="1484693.RS694_06275"/>
<protein>
    <submittedName>
        <fullName evidence="2">Metal-dependent hydrolase</fullName>
    </submittedName>
</protein>
<dbReference type="RefSeq" id="WP_029706857.1">
    <property type="nucleotide sequence ID" value="NZ_CP019239.1"/>
</dbReference>
<evidence type="ECO:0000313" key="3">
    <source>
        <dbReference type="Proteomes" id="UP000186110"/>
    </source>
</evidence>
<accession>A0A1P8K849</accession>
<organism evidence="2 3">
    <name type="scientific">Rhodoferax saidenbachensis</name>
    <dbReference type="NCBI Taxonomy" id="1484693"/>
    <lineage>
        <taxon>Bacteria</taxon>
        <taxon>Pseudomonadati</taxon>
        <taxon>Pseudomonadota</taxon>
        <taxon>Betaproteobacteria</taxon>
        <taxon>Burkholderiales</taxon>
        <taxon>Comamonadaceae</taxon>
        <taxon>Rhodoferax</taxon>
    </lineage>
</organism>
<dbReference type="GO" id="GO:0016787">
    <property type="term" value="F:hydrolase activity"/>
    <property type="evidence" value="ECO:0007669"/>
    <property type="project" value="UniProtKB-KW"/>
</dbReference>
<keyword evidence="3" id="KW-1185">Reference proteome</keyword>
<dbReference type="KEGG" id="rsb:RS694_06275"/>
<dbReference type="InterPro" id="IPR002725">
    <property type="entry name" value="YgjP-like_metallopeptidase"/>
</dbReference>
<dbReference type="Gene3D" id="3.30.2010.10">
    <property type="entry name" value="Metalloproteases ('zincins'), catalytic domain"/>
    <property type="match status" value="1"/>
</dbReference>
<dbReference type="Proteomes" id="UP000186110">
    <property type="component" value="Chromosome"/>
</dbReference>